<accession>A0A6H2A1C7</accession>
<sequence>MKFMANTRLRGELLRRIAEHCQKCAADHDPEGCADGSCSLWNARLGALEARRGATWLLARVRERCGECTGQDARNLLLCNSYTCSLWEWRQGTKEPAKKPKDANVSDVLFDDSGEEDIEDILFG</sequence>
<dbReference type="AlphaFoldDB" id="A0A6H2A1C7"/>
<evidence type="ECO:0000313" key="1">
    <source>
        <dbReference type="EMBL" id="QJA53568.1"/>
    </source>
</evidence>
<gene>
    <name evidence="1" type="ORF">TM448A03712_0001</name>
</gene>
<organism evidence="1">
    <name type="scientific">viral metagenome</name>
    <dbReference type="NCBI Taxonomy" id="1070528"/>
    <lineage>
        <taxon>unclassified sequences</taxon>
        <taxon>metagenomes</taxon>
        <taxon>organismal metagenomes</taxon>
    </lineage>
</organism>
<reference evidence="1" key="1">
    <citation type="submission" date="2020-03" db="EMBL/GenBank/DDBJ databases">
        <title>The deep terrestrial virosphere.</title>
        <authorList>
            <person name="Holmfeldt K."/>
            <person name="Nilsson E."/>
            <person name="Simone D."/>
            <person name="Lopez-Fernandez M."/>
            <person name="Wu X."/>
            <person name="de Brujin I."/>
            <person name="Lundin D."/>
            <person name="Andersson A."/>
            <person name="Bertilsson S."/>
            <person name="Dopson M."/>
        </authorList>
    </citation>
    <scope>NUCLEOTIDE SEQUENCE</scope>
    <source>
        <strain evidence="1">TM448A03712</strain>
    </source>
</reference>
<dbReference type="EMBL" id="MT144432">
    <property type="protein sequence ID" value="QJA53568.1"/>
    <property type="molecule type" value="Genomic_DNA"/>
</dbReference>
<proteinExistence type="predicted"/>
<name>A0A6H2A1C7_9ZZZZ</name>
<protein>
    <submittedName>
        <fullName evidence="1">Uncharacterized protein</fullName>
    </submittedName>
</protein>